<dbReference type="AlphaFoldDB" id="A0A7T4PLV6"/>
<evidence type="ECO:0000313" key="3">
    <source>
        <dbReference type="Proteomes" id="UP000596130"/>
    </source>
</evidence>
<dbReference type="Proteomes" id="UP000596130">
    <property type="component" value="Chromosome"/>
</dbReference>
<sequence>MDGTTPPPATAPADRSSAPAGPPPARSGGPGAVTAFDPRALTDGQLDELTHRLIGPLTRLLRGELRGDRERIGQLRDARR</sequence>
<evidence type="ECO:0000313" key="2">
    <source>
        <dbReference type="EMBL" id="QQC92575.1"/>
    </source>
</evidence>
<feature type="compositionally biased region" description="Pro residues" evidence="1">
    <location>
        <begin position="1"/>
        <end position="10"/>
    </location>
</feature>
<name>A0A7T4PLV6_9ACTN</name>
<protein>
    <recommendedName>
        <fullName evidence="4">Extensin</fullName>
    </recommendedName>
</protein>
<organism evidence="2 3">
    <name type="scientific">Streptomyces alfalfae</name>
    <dbReference type="NCBI Taxonomy" id="1642299"/>
    <lineage>
        <taxon>Bacteria</taxon>
        <taxon>Bacillati</taxon>
        <taxon>Actinomycetota</taxon>
        <taxon>Actinomycetes</taxon>
        <taxon>Kitasatosporales</taxon>
        <taxon>Streptomycetaceae</taxon>
        <taxon>Streptomyces</taxon>
    </lineage>
</organism>
<dbReference type="RefSeq" id="WP_198504268.1">
    <property type="nucleotide sequence ID" value="NZ_CP065959.1"/>
</dbReference>
<feature type="region of interest" description="Disordered" evidence="1">
    <location>
        <begin position="1"/>
        <end position="38"/>
    </location>
</feature>
<gene>
    <name evidence="2" type="ORF">I8755_32475</name>
</gene>
<proteinExistence type="predicted"/>
<reference evidence="2 3" key="1">
    <citation type="submission" date="2020-12" db="EMBL/GenBank/DDBJ databases">
        <title>Identification and biosynthesis of polyene macrolides produced by Streptomyces alfalfae Men-myco-93-63.</title>
        <authorList>
            <person name="Liu D."/>
            <person name="Li Y."/>
            <person name="Liu L."/>
            <person name="Han X."/>
            <person name="Shen F."/>
        </authorList>
    </citation>
    <scope>NUCLEOTIDE SEQUENCE [LARGE SCALE GENOMIC DNA]</scope>
    <source>
        <strain evidence="2 3">Men-myco-93-63</strain>
    </source>
</reference>
<evidence type="ECO:0000256" key="1">
    <source>
        <dbReference type="SAM" id="MobiDB-lite"/>
    </source>
</evidence>
<accession>A0A7T4PLV6</accession>
<dbReference type="EMBL" id="CP065959">
    <property type="protein sequence ID" value="QQC92575.1"/>
    <property type="molecule type" value="Genomic_DNA"/>
</dbReference>
<evidence type="ECO:0008006" key="4">
    <source>
        <dbReference type="Google" id="ProtNLM"/>
    </source>
</evidence>